<dbReference type="EMBL" id="QGGQ01000002">
    <property type="protein sequence ID" value="PWK24849.1"/>
    <property type="molecule type" value="Genomic_DNA"/>
</dbReference>
<feature type="transmembrane region" description="Helical" evidence="1">
    <location>
        <begin position="182"/>
        <end position="204"/>
    </location>
</feature>
<dbReference type="AlphaFoldDB" id="A0A316E671"/>
<evidence type="ECO:0000313" key="3">
    <source>
        <dbReference type="EMBL" id="PWK24849.1"/>
    </source>
</evidence>
<keyword evidence="1" id="KW-1133">Transmembrane helix</keyword>
<organism evidence="3 4">
    <name type="scientific">Maribacter polysiphoniae</name>
    <dbReference type="NCBI Taxonomy" id="429344"/>
    <lineage>
        <taxon>Bacteria</taxon>
        <taxon>Pseudomonadati</taxon>
        <taxon>Bacteroidota</taxon>
        <taxon>Flavobacteriia</taxon>
        <taxon>Flavobacteriales</taxon>
        <taxon>Flavobacteriaceae</taxon>
        <taxon>Maribacter</taxon>
    </lineage>
</organism>
<gene>
    <name evidence="2" type="ORF">HZY62_01710</name>
    <name evidence="3" type="ORF">LX92_01215</name>
</gene>
<evidence type="ECO:0000313" key="4">
    <source>
        <dbReference type="Proteomes" id="UP000245667"/>
    </source>
</evidence>
<proteinExistence type="predicted"/>
<feature type="transmembrane region" description="Helical" evidence="1">
    <location>
        <begin position="216"/>
        <end position="238"/>
    </location>
</feature>
<dbReference type="Proteomes" id="UP000245667">
    <property type="component" value="Unassembled WGS sequence"/>
</dbReference>
<sequence>MKCLNCDHTIEEKFCPKCGQKTSTHRFSLQYIFDYGLLSGIFSINKGLLFTIKELFTRPGHGVRAYMEGKRIIYFNAFSLLLLLITLAYFIDEYSGLRMADIMSEDSKDFANDFEQFTKAYPRLIYFLNIPIMALATFLWFRKSTYNFAENIILNTYNSAAQVILSVPFMLVTLFYDDKEVLTIVFQLFTLIPIVYSIWIYYQFFSKSSYKKTSLFFRSLFSVVTFILIQSIITWGIVSLRSNI</sequence>
<dbReference type="Pfam" id="PF12412">
    <property type="entry name" value="DUF3667"/>
    <property type="match status" value="1"/>
</dbReference>
<reference evidence="2 5" key="2">
    <citation type="submission" date="2020-07" db="EMBL/GenBank/DDBJ databases">
        <title>The draft genome sequence of Maribacter polysiphoniae KCTC 22021.</title>
        <authorList>
            <person name="Mu L."/>
        </authorList>
    </citation>
    <scope>NUCLEOTIDE SEQUENCE [LARGE SCALE GENOMIC DNA]</scope>
    <source>
        <strain evidence="2 5">KCTC 22021</strain>
    </source>
</reference>
<evidence type="ECO:0000313" key="5">
    <source>
        <dbReference type="Proteomes" id="UP000651837"/>
    </source>
</evidence>
<name>A0A316E671_9FLAO</name>
<dbReference type="EMBL" id="JACWLN010000001">
    <property type="protein sequence ID" value="MBD1259289.1"/>
    <property type="molecule type" value="Genomic_DNA"/>
</dbReference>
<evidence type="ECO:0000256" key="1">
    <source>
        <dbReference type="SAM" id="Phobius"/>
    </source>
</evidence>
<reference evidence="3 4" key="1">
    <citation type="submission" date="2018-05" db="EMBL/GenBank/DDBJ databases">
        <title>Genomic Encyclopedia of Archaeal and Bacterial Type Strains, Phase II (KMG-II): from individual species to whole genera.</title>
        <authorList>
            <person name="Goeker M."/>
        </authorList>
    </citation>
    <scope>NUCLEOTIDE SEQUENCE [LARGE SCALE GENOMIC DNA]</scope>
    <source>
        <strain evidence="3 4">DSM 23514</strain>
    </source>
</reference>
<keyword evidence="5" id="KW-1185">Reference proteome</keyword>
<dbReference type="RefSeq" id="WP_109649381.1">
    <property type="nucleotide sequence ID" value="NZ_JACWLN010000001.1"/>
</dbReference>
<feature type="transmembrane region" description="Helical" evidence="1">
    <location>
        <begin position="124"/>
        <end position="141"/>
    </location>
</feature>
<evidence type="ECO:0000313" key="2">
    <source>
        <dbReference type="EMBL" id="MBD1259289.1"/>
    </source>
</evidence>
<dbReference type="Proteomes" id="UP000651837">
    <property type="component" value="Unassembled WGS sequence"/>
</dbReference>
<dbReference type="OrthoDB" id="7446256at2"/>
<comment type="caution">
    <text evidence="3">The sequence shown here is derived from an EMBL/GenBank/DDBJ whole genome shotgun (WGS) entry which is preliminary data.</text>
</comment>
<dbReference type="InterPro" id="IPR022134">
    <property type="entry name" value="DUF3667"/>
</dbReference>
<keyword evidence="1" id="KW-0812">Transmembrane</keyword>
<protein>
    <submittedName>
        <fullName evidence="2">DUF3667 domain-containing protein</fullName>
    </submittedName>
    <submittedName>
        <fullName evidence="3">Uncharacterized protein DUF3667</fullName>
    </submittedName>
</protein>
<accession>A0A316E671</accession>
<feature type="transmembrane region" description="Helical" evidence="1">
    <location>
        <begin position="72"/>
        <end position="91"/>
    </location>
</feature>
<feature type="transmembrane region" description="Helical" evidence="1">
    <location>
        <begin position="153"/>
        <end position="176"/>
    </location>
</feature>
<keyword evidence="1" id="KW-0472">Membrane</keyword>